<keyword evidence="2" id="KW-1185">Reference proteome</keyword>
<accession>A0ABN1Z5U1</accession>
<organism evidence="1 2">
    <name type="scientific">Streptomyces thermospinosisporus</name>
    <dbReference type="NCBI Taxonomy" id="161482"/>
    <lineage>
        <taxon>Bacteria</taxon>
        <taxon>Bacillati</taxon>
        <taxon>Actinomycetota</taxon>
        <taxon>Actinomycetes</taxon>
        <taxon>Kitasatosporales</taxon>
        <taxon>Streptomycetaceae</taxon>
        <taxon>Streptomyces</taxon>
    </lineage>
</organism>
<evidence type="ECO:0000313" key="2">
    <source>
        <dbReference type="Proteomes" id="UP001500973"/>
    </source>
</evidence>
<comment type="caution">
    <text evidence="1">The sequence shown here is derived from an EMBL/GenBank/DDBJ whole genome shotgun (WGS) entry which is preliminary data.</text>
</comment>
<evidence type="ECO:0008006" key="3">
    <source>
        <dbReference type="Google" id="ProtNLM"/>
    </source>
</evidence>
<gene>
    <name evidence="1" type="ORF">GCM10009601_55850</name>
</gene>
<dbReference type="EMBL" id="BAAAIZ010000107">
    <property type="protein sequence ID" value="GAA1433390.1"/>
    <property type="molecule type" value="Genomic_DNA"/>
</dbReference>
<dbReference type="Pfam" id="PF06013">
    <property type="entry name" value="WXG100"/>
    <property type="match status" value="1"/>
</dbReference>
<reference evidence="1 2" key="1">
    <citation type="journal article" date="2019" name="Int. J. Syst. Evol. Microbiol.">
        <title>The Global Catalogue of Microorganisms (GCM) 10K type strain sequencing project: providing services to taxonomists for standard genome sequencing and annotation.</title>
        <authorList>
            <consortium name="The Broad Institute Genomics Platform"/>
            <consortium name="The Broad Institute Genome Sequencing Center for Infectious Disease"/>
            <person name="Wu L."/>
            <person name="Ma J."/>
        </authorList>
    </citation>
    <scope>NUCLEOTIDE SEQUENCE [LARGE SCALE GENOMIC DNA]</scope>
    <source>
        <strain evidence="1 2">JCM 11756</strain>
    </source>
</reference>
<name>A0ABN1Z5U1_9ACTN</name>
<evidence type="ECO:0000313" key="1">
    <source>
        <dbReference type="EMBL" id="GAA1433390.1"/>
    </source>
</evidence>
<dbReference type="SUPFAM" id="SSF140453">
    <property type="entry name" value="EsxAB dimer-like"/>
    <property type="match status" value="1"/>
</dbReference>
<protein>
    <recommendedName>
        <fullName evidence="3">WXG100 family type VII secretion target</fullName>
    </recommendedName>
</protein>
<proteinExistence type="predicted"/>
<dbReference type="InterPro" id="IPR036689">
    <property type="entry name" value="ESAT-6-like_sf"/>
</dbReference>
<dbReference type="Gene3D" id="1.10.287.1060">
    <property type="entry name" value="ESAT-6-like"/>
    <property type="match status" value="1"/>
</dbReference>
<dbReference type="RefSeq" id="WP_344007635.1">
    <property type="nucleotide sequence ID" value="NZ_BAAAIZ010000107.1"/>
</dbReference>
<sequence length="113" mass="12717">MADGRKLYEAQVQKLQTNVIDRYDSIRASLARLQGTIDMIERNWTGQGAVAFDKKQTEINTHMAAIGRMLDDFLEGIQLNKTDKRKLEDQIEADIAQISVEDLGGKTSALSKY</sequence>
<dbReference type="InterPro" id="IPR010310">
    <property type="entry name" value="T7SS_ESAT-6-like"/>
</dbReference>
<dbReference type="Proteomes" id="UP001500973">
    <property type="component" value="Unassembled WGS sequence"/>
</dbReference>